<dbReference type="InterPro" id="IPR035251">
    <property type="entry name" value="ShlB_POTRA"/>
</dbReference>
<comment type="caution">
    <text evidence="12">The sequence shown here is derived from an EMBL/GenBank/DDBJ whole genome shotgun (WGS) entry which is preliminary data.</text>
</comment>
<dbReference type="GO" id="GO:0046819">
    <property type="term" value="P:protein secretion by the type V secretion system"/>
    <property type="evidence" value="ECO:0007669"/>
    <property type="project" value="TreeGrafter"/>
</dbReference>
<organism evidence="12 13">
    <name type="scientific">Trabulsiella guamensis ATCC 49490</name>
    <dbReference type="NCBI Taxonomy" id="1005994"/>
    <lineage>
        <taxon>Bacteria</taxon>
        <taxon>Pseudomonadati</taxon>
        <taxon>Pseudomonadota</taxon>
        <taxon>Gammaproteobacteria</taxon>
        <taxon>Enterobacterales</taxon>
        <taxon>Enterobacteriaceae</taxon>
        <taxon>Trabulsiella</taxon>
    </lineage>
</organism>
<dbReference type="Gene3D" id="2.40.160.50">
    <property type="entry name" value="membrane protein fhac: a member of the omp85/tpsb transporter family"/>
    <property type="match status" value="1"/>
</dbReference>
<dbReference type="GO" id="GO:0098046">
    <property type="term" value="C:type V protein secretion system complex"/>
    <property type="evidence" value="ECO:0007669"/>
    <property type="project" value="TreeGrafter"/>
</dbReference>
<evidence type="ECO:0000256" key="4">
    <source>
        <dbReference type="ARBA" id="ARBA00022452"/>
    </source>
</evidence>
<dbReference type="OrthoDB" id="290122at2"/>
<evidence type="ECO:0000256" key="5">
    <source>
        <dbReference type="ARBA" id="ARBA00022692"/>
    </source>
</evidence>
<dbReference type="PANTHER" id="PTHR34597:SF3">
    <property type="entry name" value="OUTER MEMBRANE TRANSPORTER CDIB"/>
    <property type="match status" value="1"/>
</dbReference>
<feature type="compositionally biased region" description="Basic and acidic residues" evidence="9">
    <location>
        <begin position="41"/>
        <end position="54"/>
    </location>
</feature>
<feature type="region of interest" description="Disordered" evidence="9">
    <location>
        <begin position="26"/>
        <end position="73"/>
    </location>
</feature>
<evidence type="ECO:0000256" key="10">
    <source>
        <dbReference type="SAM" id="SignalP"/>
    </source>
</evidence>
<dbReference type="Gene3D" id="3.10.20.310">
    <property type="entry name" value="membrane protein fhac"/>
    <property type="match status" value="1"/>
</dbReference>
<evidence type="ECO:0000256" key="7">
    <source>
        <dbReference type="ARBA" id="ARBA00023136"/>
    </source>
</evidence>
<proteinExistence type="inferred from homology"/>
<keyword evidence="13" id="KW-1185">Reference proteome</keyword>
<dbReference type="InterPro" id="IPR034746">
    <property type="entry name" value="POTRA"/>
</dbReference>
<comment type="subcellular location">
    <subcellularLocation>
        <location evidence="1">Cell outer membrane</location>
    </subcellularLocation>
</comment>
<dbReference type="GO" id="GO:0009279">
    <property type="term" value="C:cell outer membrane"/>
    <property type="evidence" value="ECO:0007669"/>
    <property type="project" value="UniProtKB-SubCell"/>
</dbReference>
<evidence type="ECO:0000259" key="11">
    <source>
        <dbReference type="PROSITE" id="PS51779"/>
    </source>
</evidence>
<keyword evidence="7" id="KW-0472">Membrane</keyword>
<sequence>MGRETRVRIAVTFLSILSTGVCAAPLSPSDRDSIQQQQSELLRREQSQREELERSIPLPRTAEPPPATSDASGPCFTVRDISLNGSTLIKPAAQQTLLSPWLNQCLSMAQLTQLTNDVTDWYISRGYITSRAFLTEQDISGGHLRLVVMEGRLQAIRMDDAPPRMLRMVFPGPEGGVLNLRDIEQGMEQINRTRREPVQIEILPGDREGWSVVNLTVTPESPVTGSVSFDNSGQKSTGTGQFSGSLSFNNPLGLADSWFVSGGRSSDFSSSHDAQNVAAGFSLPYGYSLLDYSYAWSNYLSTIDNHGWPWRSTGDTQTHRLNLSHVIFRNGDIKTALTGGLQHRISRNYLDDVLLQSSSRKLTSFSVGLNHTQKVLGGVATLNPVFTRGMSWLDAETDHGKQDSEPKSQFRKYSLSASFQRPVADGLWWLSSAYGQWSPDRLHGAEQLTVGGESSVRGFKEQYLSGNNGGYLRNELNYSLFTLPFIGQVSTIAAVDGGWLHSDRYDRYSSGTLWGSAIGLSAAGKWHSSQFTLGIPLQYPDWLAPDHLIMYYRLALAF</sequence>
<evidence type="ECO:0000313" key="12">
    <source>
        <dbReference type="EMBL" id="KFB99276.1"/>
    </source>
</evidence>
<dbReference type="GO" id="GO:0008320">
    <property type="term" value="F:protein transmembrane transporter activity"/>
    <property type="evidence" value="ECO:0007669"/>
    <property type="project" value="TreeGrafter"/>
</dbReference>
<dbReference type="PANTHER" id="PTHR34597">
    <property type="entry name" value="SLR1661 PROTEIN"/>
    <property type="match status" value="1"/>
</dbReference>
<dbReference type="InterPro" id="IPR013686">
    <property type="entry name" value="Polypept-transport_assoc_ShlB"/>
</dbReference>
<dbReference type="eggNOG" id="COG2831">
    <property type="taxonomic scope" value="Bacteria"/>
</dbReference>
<dbReference type="Pfam" id="PF03865">
    <property type="entry name" value="ShlB"/>
    <property type="match status" value="1"/>
</dbReference>
<dbReference type="RefSeq" id="WP_084222828.1">
    <property type="nucleotide sequence ID" value="NZ_JMTB01000117.1"/>
</dbReference>
<evidence type="ECO:0000256" key="3">
    <source>
        <dbReference type="ARBA" id="ARBA00022448"/>
    </source>
</evidence>
<keyword evidence="3" id="KW-0813">Transport</keyword>
<dbReference type="InterPro" id="IPR027282">
    <property type="entry name" value="TPS"/>
</dbReference>
<dbReference type="InterPro" id="IPR051544">
    <property type="entry name" value="TPS_OM_transporter"/>
</dbReference>
<dbReference type="Pfam" id="PF08479">
    <property type="entry name" value="POTRA_2"/>
    <property type="match status" value="1"/>
</dbReference>
<evidence type="ECO:0000256" key="8">
    <source>
        <dbReference type="ARBA" id="ARBA00023237"/>
    </source>
</evidence>
<feature type="signal peptide" evidence="10">
    <location>
        <begin position="1"/>
        <end position="23"/>
    </location>
</feature>
<dbReference type="PIRSF" id="PIRSF029745">
    <property type="entry name" value="FhaC"/>
    <property type="match status" value="1"/>
</dbReference>
<dbReference type="PROSITE" id="PS51779">
    <property type="entry name" value="POTRA"/>
    <property type="match status" value="1"/>
</dbReference>
<name>A0A084ZP82_9ENTR</name>
<dbReference type="InterPro" id="IPR005565">
    <property type="entry name" value="Hemolysn_activator_HlyB_C"/>
</dbReference>
<keyword evidence="4" id="KW-1134">Transmembrane beta strand</keyword>
<dbReference type="Proteomes" id="UP000028630">
    <property type="component" value="Unassembled WGS sequence"/>
</dbReference>
<feature type="chain" id="PRO_5001786150" evidence="10">
    <location>
        <begin position="24"/>
        <end position="558"/>
    </location>
</feature>
<reference evidence="13" key="1">
    <citation type="submission" date="2014-05" db="EMBL/GenBank/DDBJ databases">
        <title>ATOL: Assembling a taxonomically balanced genome-scale reconstruction of the evolutionary history of the Enterobacteriaceae.</title>
        <authorList>
            <person name="Plunkett G. III"/>
            <person name="Neeno-Eckwall E.C."/>
            <person name="Glasner J.D."/>
            <person name="Perna N.T."/>
        </authorList>
    </citation>
    <scope>NUCLEOTIDE SEQUENCE [LARGE SCALE GENOMIC DNA]</scope>
    <source>
        <strain evidence="13">ATCC 49490</strain>
    </source>
</reference>
<protein>
    <submittedName>
        <fullName evidence="12">Channel-forming transporter/TpsB family cytolysins activator</fullName>
    </submittedName>
</protein>
<evidence type="ECO:0000256" key="9">
    <source>
        <dbReference type="SAM" id="MobiDB-lite"/>
    </source>
</evidence>
<evidence type="ECO:0000256" key="1">
    <source>
        <dbReference type="ARBA" id="ARBA00004442"/>
    </source>
</evidence>
<dbReference type="EMBL" id="JMTB01000117">
    <property type="protein sequence ID" value="KFB99276.1"/>
    <property type="molecule type" value="Genomic_DNA"/>
</dbReference>
<feature type="domain" description="POTRA" evidence="11">
    <location>
        <begin position="76"/>
        <end position="151"/>
    </location>
</feature>
<dbReference type="Pfam" id="PF17287">
    <property type="entry name" value="POTRA_3"/>
    <property type="match status" value="1"/>
</dbReference>
<keyword evidence="6" id="KW-0653">Protein transport</keyword>
<evidence type="ECO:0000256" key="2">
    <source>
        <dbReference type="ARBA" id="ARBA00009055"/>
    </source>
</evidence>
<accession>A0A084ZP82</accession>
<keyword evidence="5" id="KW-0812">Transmembrane</keyword>
<dbReference type="AlphaFoldDB" id="A0A084ZP82"/>
<evidence type="ECO:0000256" key="6">
    <source>
        <dbReference type="ARBA" id="ARBA00022927"/>
    </source>
</evidence>
<gene>
    <name evidence="12" type="ORF">GTGU_04278</name>
</gene>
<keyword evidence="8" id="KW-0998">Cell outer membrane</keyword>
<comment type="similarity">
    <text evidence="2">Belongs to the TPS (TC 1.B.20) family.</text>
</comment>
<keyword evidence="10" id="KW-0732">Signal</keyword>
<evidence type="ECO:0000313" key="13">
    <source>
        <dbReference type="Proteomes" id="UP000028630"/>
    </source>
</evidence>